<proteinExistence type="predicted"/>
<dbReference type="Pfam" id="PF04892">
    <property type="entry name" value="VanZ"/>
    <property type="match status" value="1"/>
</dbReference>
<evidence type="ECO:0000256" key="1">
    <source>
        <dbReference type="SAM" id="Phobius"/>
    </source>
</evidence>
<keyword evidence="1" id="KW-0812">Transmembrane</keyword>
<reference evidence="3 4" key="1">
    <citation type="submission" date="2019-04" db="EMBL/GenBank/DDBJ databases">
        <title>Cohnella sp. nov. isolated from preserved vegetables.</title>
        <authorList>
            <person name="Lin S.-Y."/>
            <person name="Hung M.-H."/>
            <person name="Young C.-C."/>
        </authorList>
    </citation>
    <scope>NUCLEOTIDE SEQUENCE [LARGE SCALE GENOMIC DNA]</scope>
    <source>
        <strain evidence="3 4">CC-MHH1044</strain>
    </source>
</reference>
<feature type="transmembrane region" description="Helical" evidence="1">
    <location>
        <begin position="143"/>
        <end position="162"/>
    </location>
</feature>
<name>A0A4S4BJ91_9BACL</name>
<dbReference type="AlphaFoldDB" id="A0A4S4BJ91"/>
<keyword evidence="1" id="KW-0472">Membrane</keyword>
<dbReference type="EMBL" id="SSOB01000038">
    <property type="protein sequence ID" value="THF74705.1"/>
    <property type="molecule type" value="Genomic_DNA"/>
</dbReference>
<evidence type="ECO:0000313" key="3">
    <source>
        <dbReference type="EMBL" id="THF74705.1"/>
    </source>
</evidence>
<dbReference type="InterPro" id="IPR006976">
    <property type="entry name" value="VanZ-like"/>
</dbReference>
<dbReference type="Proteomes" id="UP000310636">
    <property type="component" value="Unassembled WGS sequence"/>
</dbReference>
<feature type="transmembrane region" description="Helical" evidence="1">
    <location>
        <begin position="106"/>
        <end position="123"/>
    </location>
</feature>
<organism evidence="3 4">
    <name type="scientific">Cohnella fermenti</name>
    <dbReference type="NCBI Taxonomy" id="2565925"/>
    <lineage>
        <taxon>Bacteria</taxon>
        <taxon>Bacillati</taxon>
        <taxon>Bacillota</taxon>
        <taxon>Bacilli</taxon>
        <taxon>Bacillales</taxon>
        <taxon>Paenibacillaceae</taxon>
        <taxon>Cohnella</taxon>
    </lineage>
</organism>
<sequence>MTMSRTTFLRALAVVLWTCLIFVFSSEPYEKQSIQPLLHEKLGDSGLLQAMPDLAITYNDTTLSTQRDPFQFVEFIFRKGAHLFMYGVLAAGWSLLLGARVRGGRLLVLVMAAVALTASLDEWNQSHVAGRYSLPSDVGIDIVGGLMGFMSVQVLNLLHIVLTRYRLYHRMETVKRGDTS</sequence>
<accession>A0A4S4BJ91</accession>
<keyword evidence="1" id="KW-1133">Transmembrane helix</keyword>
<dbReference type="OrthoDB" id="291892at2"/>
<feature type="transmembrane region" description="Helical" evidence="1">
    <location>
        <begin position="80"/>
        <end position="99"/>
    </location>
</feature>
<dbReference type="NCBIfam" id="NF037970">
    <property type="entry name" value="vanZ_1"/>
    <property type="match status" value="1"/>
</dbReference>
<gene>
    <name evidence="3" type="ORF">E6C55_24140</name>
</gene>
<feature type="domain" description="VanZ-like" evidence="2">
    <location>
        <begin position="12"/>
        <end position="154"/>
    </location>
</feature>
<comment type="caution">
    <text evidence="3">The sequence shown here is derived from an EMBL/GenBank/DDBJ whole genome shotgun (WGS) entry which is preliminary data.</text>
</comment>
<evidence type="ECO:0000259" key="2">
    <source>
        <dbReference type="Pfam" id="PF04892"/>
    </source>
</evidence>
<evidence type="ECO:0000313" key="4">
    <source>
        <dbReference type="Proteomes" id="UP000310636"/>
    </source>
</evidence>
<keyword evidence="4" id="KW-1185">Reference proteome</keyword>
<protein>
    <submittedName>
        <fullName evidence="3">VanZ family protein</fullName>
    </submittedName>
</protein>